<reference evidence="3" key="1">
    <citation type="submission" date="2020-06" db="EMBL/GenBank/DDBJ databases">
        <authorList>
            <consortium name="Plant Systems Biology data submission"/>
        </authorList>
    </citation>
    <scope>NUCLEOTIDE SEQUENCE</scope>
    <source>
        <strain evidence="3">D6</strain>
    </source>
</reference>
<protein>
    <submittedName>
        <fullName evidence="3">Uncharacterized protein</fullName>
    </submittedName>
</protein>
<feature type="transmembrane region" description="Helical" evidence="2">
    <location>
        <begin position="31"/>
        <end position="51"/>
    </location>
</feature>
<feature type="compositionally biased region" description="Polar residues" evidence="1">
    <location>
        <begin position="1"/>
        <end position="11"/>
    </location>
</feature>
<dbReference type="AlphaFoldDB" id="A0A9N8HN55"/>
<keyword evidence="2" id="KW-0472">Membrane</keyword>
<keyword evidence="2" id="KW-0812">Transmembrane</keyword>
<organism evidence="3 4">
    <name type="scientific">Seminavis robusta</name>
    <dbReference type="NCBI Taxonomy" id="568900"/>
    <lineage>
        <taxon>Eukaryota</taxon>
        <taxon>Sar</taxon>
        <taxon>Stramenopiles</taxon>
        <taxon>Ochrophyta</taxon>
        <taxon>Bacillariophyta</taxon>
        <taxon>Bacillariophyceae</taxon>
        <taxon>Bacillariophycidae</taxon>
        <taxon>Naviculales</taxon>
        <taxon>Naviculaceae</taxon>
        <taxon>Seminavis</taxon>
    </lineage>
</organism>
<evidence type="ECO:0000313" key="3">
    <source>
        <dbReference type="EMBL" id="CAB9516628.1"/>
    </source>
</evidence>
<sequence length="210" mass="22575">MTDSLPSTTTDRNLEKGGAEEVRVGRSNGRIFSAIQAIAVISIVAAVAFVAGRSCRHDESFPMPAATTTVGDLVRDDNGTLAQLVRDMAAVKKEIKKIKSTEPCIGTSNGWSQGNWQDEIFVQVNTTACGFAADSKPTYFTSLSGTGDDIGSTYGAASIRDPTPDGFTVYVHYNYHHHLSPNTAGKNDYRIQWVAYADLNATQELHPASA</sequence>
<evidence type="ECO:0000313" key="4">
    <source>
        <dbReference type="Proteomes" id="UP001153069"/>
    </source>
</evidence>
<evidence type="ECO:0000256" key="2">
    <source>
        <dbReference type="SAM" id="Phobius"/>
    </source>
</evidence>
<dbReference type="Proteomes" id="UP001153069">
    <property type="component" value="Unassembled WGS sequence"/>
</dbReference>
<evidence type="ECO:0000256" key="1">
    <source>
        <dbReference type="SAM" id="MobiDB-lite"/>
    </source>
</evidence>
<name>A0A9N8HN55_9STRA</name>
<comment type="caution">
    <text evidence="3">The sequence shown here is derived from an EMBL/GenBank/DDBJ whole genome shotgun (WGS) entry which is preliminary data.</text>
</comment>
<keyword evidence="4" id="KW-1185">Reference proteome</keyword>
<keyword evidence="2" id="KW-1133">Transmembrane helix</keyword>
<gene>
    <name evidence="3" type="ORF">SEMRO_796_G203720.1</name>
</gene>
<feature type="region of interest" description="Disordered" evidence="1">
    <location>
        <begin position="1"/>
        <end position="20"/>
    </location>
</feature>
<dbReference type="EMBL" id="CAICTM010000795">
    <property type="protein sequence ID" value="CAB9516628.1"/>
    <property type="molecule type" value="Genomic_DNA"/>
</dbReference>
<accession>A0A9N8HN55</accession>
<proteinExistence type="predicted"/>